<dbReference type="RefSeq" id="WP_007321645.1">
    <property type="nucleotide sequence ID" value="NZ_BAEE01000043.1"/>
</dbReference>
<dbReference type="EMBL" id="BAEE01000043">
    <property type="protein sequence ID" value="GAB09570.1"/>
    <property type="molecule type" value="Genomic_DNA"/>
</dbReference>
<evidence type="ECO:0000313" key="2">
    <source>
        <dbReference type="Proteomes" id="UP000035088"/>
    </source>
</evidence>
<reference evidence="1 2" key="1">
    <citation type="submission" date="2011-11" db="EMBL/GenBank/DDBJ databases">
        <title>Whole genome shotgun sequence of Gordonia araii NBRC 100433.</title>
        <authorList>
            <person name="Yoshida Y."/>
            <person name="Hosoyama A."/>
            <person name="Tsuchikane K."/>
            <person name="Katsumata H."/>
            <person name="Yamazaki S."/>
            <person name="Fujita N."/>
        </authorList>
    </citation>
    <scope>NUCLEOTIDE SEQUENCE [LARGE SCALE GENOMIC DNA]</scope>
    <source>
        <strain evidence="1 2">NBRC 100433</strain>
    </source>
</reference>
<dbReference type="OrthoDB" id="9794429at2"/>
<dbReference type="CDD" id="cd00756">
    <property type="entry name" value="MoaE"/>
    <property type="match status" value="1"/>
</dbReference>
<dbReference type="Pfam" id="PF02391">
    <property type="entry name" value="MoaE"/>
    <property type="match status" value="1"/>
</dbReference>
<dbReference type="AlphaFoldDB" id="G7H109"/>
<accession>G7H109</accession>
<dbReference type="Proteomes" id="UP000035088">
    <property type="component" value="Unassembled WGS sequence"/>
</dbReference>
<evidence type="ECO:0000313" key="1">
    <source>
        <dbReference type="EMBL" id="GAB09570.1"/>
    </source>
</evidence>
<proteinExistence type="predicted"/>
<dbReference type="SUPFAM" id="SSF54690">
    <property type="entry name" value="Molybdopterin synthase subunit MoaE"/>
    <property type="match status" value="1"/>
</dbReference>
<sequence length="143" mass="15568">MTDTRGAGVPEPIVGRRLDPRDCEAAVRTDSDGAVVTFTGTVRDHHGGRTVTSLRYEAHPRAAEFLEQACQRHRTREVRVAAQHRVGELTIGEVAVVVAVSSAHRREAFAVCAAVIDDVKSSVPIWKYETYADGDAGWQEPGC</sequence>
<dbReference type="PANTHER" id="PTHR23404">
    <property type="entry name" value="MOLYBDOPTERIN SYNTHASE RELATED"/>
    <property type="match status" value="1"/>
</dbReference>
<keyword evidence="2" id="KW-1185">Reference proteome</keyword>
<dbReference type="InterPro" id="IPR036563">
    <property type="entry name" value="MoaE_sf"/>
</dbReference>
<dbReference type="GO" id="GO:0006777">
    <property type="term" value="P:Mo-molybdopterin cofactor biosynthetic process"/>
    <property type="evidence" value="ECO:0007669"/>
    <property type="project" value="InterPro"/>
</dbReference>
<protein>
    <submittedName>
        <fullName evidence="1">Molybdenum cofactor biosynthesis protein E</fullName>
    </submittedName>
</protein>
<gene>
    <name evidence="1" type="primary">moaE</name>
    <name evidence="1" type="ORF">GOARA_043_00450</name>
</gene>
<dbReference type="Gene3D" id="3.90.1170.40">
    <property type="entry name" value="Molybdopterin biosynthesis MoaE subunit"/>
    <property type="match status" value="1"/>
</dbReference>
<organism evidence="1 2">
    <name type="scientific">Gordonia araii NBRC 100433</name>
    <dbReference type="NCBI Taxonomy" id="1073574"/>
    <lineage>
        <taxon>Bacteria</taxon>
        <taxon>Bacillati</taxon>
        <taxon>Actinomycetota</taxon>
        <taxon>Actinomycetes</taxon>
        <taxon>Mycobacteriales</taxon>
        <taxon>Gordoniaceae</taxon>
        <taxon>Gordonia</taxon>
    </lineage>
</organism>
<dbReference type="InterPro" id="IPR003448">
    <property type="entry name" value="Mopterin_biosynth_MoaE"/>
</dbReference>
<comment type="caution">
    <text evidence="1">The sequence shown here is derived from an EMBL/GenBank/DDBJ whole genome shotgun (WGS) entry which is preliminary data.</text>
</comment>
<name>G7H109_9ACTN</name>
<dbReference type="STRING" id="1073574.GOARA_043_00450"/>